<gene>
    <name evidence="2" type="ORF">GHT06_016775</name>
</gene>
<protein>
    <recommendedName>
        <fullName evidence="1">DUF547 domain-containing protein</fullName>
    </recommendedName>
</protein>
<organism evidence="2 3">
    <name type="scientific">Daphnia sinensis</name>
    <dbReference type="NCBI Taxonomy" id="1820382"/>
    <lineage>
        <taxon>Eukaryota</taxon>
        <taxon>Metazoa</taxon>
        <taxon>Ecdysozoa</taxon>
        <taxon>Arthropoda</taxon>
        <taxon>Crustacea</taxon>
        <taxon>Branchiopoda</taxon>
        <taxon>Diplostraca</taxon>
        <taxon>Cladocera</taxon>
        <taxon>Anomopoda</taxon>
        <taxon>Daphniidae</taxon>
        <taxon>Daphnia</taxon>
        <taxon>Daphnia similis group</taxon>
    </lineage>
</organism>
<dbReference type="InterPro" id="IPR006869">
    <property type="entry name" value="DUF547"/>
</dbReference>
<sequence length="310" mass="35412">MRYIRHLTPLNNELVMQYFQRLRSFLSDAWQIFTMNVSFDNKMNVLNAESVGVTHPVSATEVATSLQRIILKLKGKYLSEDGKSVCYAELKKDDLYQEFQSQADQLVHVSLADLNPTQRKAFFINVYNTLTIHALSKIEPLPKSLLDISNFWKHSAYNINGFVFSLDDIEHGILRANTRHPAALTKPFKRDDPRLQFTMKELDPRIHFVLNCGGKSCPAISVYSEANLEAALNSAAKNFLSETVLVDGNIIHLSKLLMWYGIDFGSNDEQILRWVAQYVPDTKKTIIMQLLDSKSAEVIFDEYNWLVNAS</sequence>
<comment type="caution">
    <text evidence="2">The sequence shown here is derived from an EMBL/GenBank/DDBJ whole genome shotgun (WGS) entry which is preliminary data.</text>
</comment>
<dbReference type="AlphaFoldDB" id="A0AAD5PRA6"/>
<dbReference type="EMBL" id="WJBH02000006">
    <property type="protein sequence ID" value="KAI9556981.1"/>
    <property type="molecule type" value="Genomic_DNA"/>
</dbReference>
<dbReference type="Proteomes" id="UP000820818">
    <property type="component" value="Linkage Group LG6"/>
</dbReference>
<keyword evidence="3" id="KW-1185">Reference proteome</keyword>
<dbReference type="Pfam" id="PF04784">
    <property type="entry name" value="DUF547"/>
    <property type="match status" value="1"/>
</dbReference>
<dbReference type="PANTHER" id="PTHR46361:SF3">
    <property type="entry name" value="ELECTRON CARRIER_ PROTEIN DISULFIDE OXIDOREDUCTASE"/>
    <property type="match status" value="1"/>
</dbReference>
<proteinExistence type="predicted"/>
<accession>A0AAD5PRA6</accession>
<feature type="domain" description="DUF547" evidence="1">
    <location>
        <begin position="112"/>
        <end position="240"/>
    </location>
</feature>
<evidence type="ECO:0000259" key="1">
    <source>
        <dbReference type="Pfam" id="PF04784"/>
    </source>
</evidence>
<evidence type="ECO:0000313" key="3">
    <source>
        <dbReference type="Proteomes" id="UP000820818"/>
    </source>
</evidence>
<dbReference type="PANTHER" id="PTHR46361">
    <property type="entry name" value="ELECTRON CARRIER/ PROTEIN DISULFIDE OXIDOREDUCTASE"/>
    <property type="match status" value="1"/>
</dbReference>
<name>A0AAD5PRA6_9CRUS</name>
<evidence type="ECO:0000313" key="2">
    <source>
        <dbReference type="EMBL" id="KAI9556981.1"/>
    </source>
</evidence>
<reference evidence="2 3" key="1">
    <citation type="submission" date="2022-05" db="EMBL/GenBank/DDBJ databases">
        <title>A multi-omics perspective on studying reproductive biology in Daphnia sinensis.</title>
        <authorList>
            <person name="Jia J."/>
        </authorList>
    </citation>
    <scope>NUCLEOTIDE SEQUENCE [LARGE SCALE GENOMIC DNA]</scope>
    <source>
        <strain evidence="2 3">WSL</strain>
    </source>
</reference>